<protein>
    <recommendedName>
        <fullName evidence="4">DUF2987 domain-containing protein</fullName>
    </recommendedName>
</protein>
<dbReference type="InterPro" id="IPR021370">
    <property type="entry name" value="DUF2987"/>
</dbReference>
<evidence type="ECO:0008006" key="4">
    <source>
        <dbReference type="Google" id="ProtNLM"/>
    </source>
</evidence>
<accession>A0ABN4YGJ0</accession>
<dbReference type="Pfam" id="PF11205">
    <property type="entry name" value="DUF2987"/>
    <property type="match status" value="1"/>
</dbReference>
<feature type="chain" id="PRO_5045434409" description="DUF2987 domain-containing protein" evidence="1">
    <location>
        <begin position="23"/>
        <end position="211"/>
    </location>
</feature>
<dbReference type="RefSeq" id="WP_080915710.1">
    <property type="nucleotide sequence ID" value="NZ_CP020472.1"/>
</dbReference>
<feature type="signal peptide" evidence="1">
    <location>
        <begin position="1"/>
        <end position="22"/>
    </location>
</feature>
<gene>
    <name evidence="2" type="ORF">SJ2017_2048</name>
</gene>
<dbReference type="EMBL" id="CP020472">
    <property type="protein sequence ID" value="ARD22346.1"/>
    <property type="molecule type" value="Genomic_DNA"/>
</dbReference>
<dbReference type="Proteomes" id="UP000191820">
    <property type="component" value="Chromosome"/>
</dbReference>
<evidence type="ECO:0000313" key="3">
    <source>
        <dbReference type="Proteomes" id="UP000191820"/>
    </source>
</evidence>
<keyword evidence="1" id="KW-0732">Signal</keyword>
<name>A0ABN4YGJ0_9GAMM</name>
<proteinExistence type="predicted"/>
<reference evidence="2 3" key="1">
    <citation type="submission" date="2017-03" db="EMBL/GenBank/DDBJ databases">
        <title>Genome sequencing of Shewanella japonica KCTC 22435.</title>
        <authorList>
            <person name="Kim K.M."/>
        </authorList>
    </citation>
    <scope>NUCLEOTIDE SEQUENCE [LARGE SCALE GENOMIC DNA]</scope>
    <source>
        <strain evidence="2 3">KCTC 22435</strain>
    </source>
</reference>
<evidence type="ECO:0000313" key="2">
    <source>
        <dbReference type="EMBL" id="ARD22346.1"/>
    </source>
</evidence>
<sequence length="211" mass="23661">MNKIRKLASCLALFLLSPAVLADLVSIPYAGFYERLKQVNKNNYQLVEVVFSVPRNENCKIISGDITTEKHQYPLTYDKQQRLYLPYDAQLKSDRGLINLQVSGDASQCGVAMQVRAKKVQSVYNQDELVAVKNDMDALLDGQQGFPMKYFRKPITGLTFSFASSDLPVETNIDGKVSIVSDKLQLTSAEIETIKQLSFSKQPIILSPYVN</sequence>
<organism evidence="2 3">
    <name type="scientific">Shewanella japonica</name>
    <dbReference type="NCBI Taxonomy" id="93973"/>
    <lineage>
        <taxon>Bacteria</taxon>
        <taxon>Pseudomonadati</taxon>
        <taxon>Pseudomonadota</taxon>
        <taxon>Gammaproteobacteria</taxon>
        <taxon>Alteromonadales</taxon>
        <taxon>Shewanellaceae</taxon>
        <taxon>Shewanella</taxon>
    </lineage>
</organism>
<evidence type="ECO:0000256" key="1">
    <source>
        <dbReference type="SAM" id="SignalP"/>
    </source>
</evidence>
<keyword evidence="3" id="KW-1185">Reference proteome</keyword>